<dbReference type="RefSeq" id="WP_104957580.1">
    <property type="nucleotide sequence ID" value="NZ_CP026377.1"/>
</dbReference>
<dbReference type="Pfam" id="PF10809">
    <property type="entry name" value="DUF2732"/>
    <property type="match status" value="1"/>
</dbReference>
<dbReference type="AlphaFoldDB" id="A0A1X1EAW1"/>
<protein>
    <recommendedName>
        <fullName evidence="3">DUF2732 domain-containing protein</fullName>
    </recommendedName>
</protein>
<evidence type="ECO:0000313" key="2">
    <source>
        <dbReference type="Proteomes" id="UP000238365"/>
    </source>
</evidence>
<name>A0A1X1EAW1_9GAMM</name>
<dbReference type="OrthoDB" id="6546490at2"/>
<dbReference type="InterPro" id="IPR020126">
    <property type="entry name" value="DUF2732"/>
</dbReference>
<sequence>MRNIGTHKYNEDVETITALLNNARMDERKGRAQVVSERLAELAAHINQQGLNGVEAAELIRREAERYDNESRELH</sequence>
<reference evidence="1 2" key="1">
    <citation type="submission" date="2018-01" db="EMBL/GenBank/DDBJ databases">
        <title>Complete and assembled Genome of Pantoea gaviniae DSM22758T.</title>
        <authorList>
            <person name="Stevens M.J.A."/>
            <person name="Zurfluh K."/>
            <person name="Stephan R."/>
        </authorList>
    </citation>
    <scope>NUCLEOTIDE SEQUENCE [LARGE SCALE GENOMIC DNA]</scope>
    <source>
        <strain evidence="1 2">DSM 22758</strain>
    </source>
</reference>
<dbReference type="Proteomes" id="UP000238365">
    <property type="component" value="Chromosome"/>
</dbReference>
<organism evidence="1 2">
    <name type="scientific">Mixta gaviniae</name>
    <dbReference type="NCBI Taxonomy" id="665914"/>
    <lineage>
        <taxon>Bacteria</taxon>
        <taxon>Pseudomonadati</taxon>
        <taxon>Pseudomonadota</taxon>
        <taxon>Gammaproteobacteria</taxon>
        <taxon>Enterobacterales</taxon>
        <taxon>Erwiniaceae</taxon>
        <taxon>Mixta</taxon>
    </lineage>
</organism>
<dbReference type="KEGG" id="pgz:C2E15_12050"/>
<keyword evidence="2" id="KW-1185">Reference proteome</keyword>
<evidence type="ECO:0000313" key="1">
    <source>
        <dbReference type="EMBL" id="AUX93737.1"/>
    </source>
</evidence>
<dbReference type="EMBL" id="CP026377">
    <property type="protein sequence ID" value="AUX93737.1"/>
    <property type="molecule type" value="Genomic_DNA"/>
</dbReference>
<evidence type="ECO:0008006" key="3">
    <source>
        <dbReference type="Google" id="ProtNLM"/>
    </source>
</evidence>
<proteinExistence type="predicted"/>
<gene>
    <name evidence="1" type="ORF">C2E15_12050</name>
</gene>
<accession>A0A1X1EAW1</accession>